<dbReference type="HAMAP" id="MF_00009">
    <property type="entry name" value="Endoribonucl_YbeY"/>
    <property type="match status" value="1"/>
</dbReference>
<dbReference type="GO" id="GO:0008270">
    <property type="term" value="F:zinc ion binding"/>
    <property type="evidence" value="ECO:0007669"/>
    <property type="project" value="UniProtKB-UniRule"/>
</dbReference>
<dbReference type="InterPro" id="IPR045378">
    <property type="entry name" value="LNT_N"/>
</dbReference>
<evidence type="ECO:0000256" key="12">
    <source>
        <dbReference type="ARBA" id="ARBA00022989"/>
    </source>
</evidence>
<evidence type="ECO:0000256" key="14">
    <source>
        <dbReference type="ARBA" id="ARBA00023315"/>
    </source>
</evidence>
<keyword evidence="15" id="KW-0698">rRNA processing</keyword>
<dbReference type="Pfam" id="PF20154">
    <property type="entry name" value="LNT_N"/>
    <property type="match status" value="1"/>
</dbReference>
<dbReference type="AlphaFoldDB" id="A0A9D1SMD8"/>
<dbReference type="Gene3D" id="3.60.110.10">
    <property type="entry name" value="Carbon-nitrogen hydrolase"/>
    <property type="match status" value="1"/>
</dbReference>
<dbReference type="Gene3D" id="3.40.390.30">
    <property type="entry name" value="Metalloproteases ('zincins'), catalytic domain"/>
    <property type="match status" value="1"/>
</dbReference>
<feature type="binding site" evidence="15">
    <location>
        <position position="134"/>
    </location>
    <ligand>
        <name>Zn(2+)</name>
        <dbReference type="ChEBI" id="CHEBI:29105"/>
        <note>catalytic</note>
    </ligand>
</feature>
<dbReference type="InterPro" id="IPR002036">
    <property type="entry name" value="YbeY"/>
</dbReference>
<dbReference type="PROSITE" id="PS50263">
    <property type="entry name" value="CN_HYDROLASE"/>
    <property type="match status" value="1"/>
</dbReference>
<dbReference type="GO" id="GO:0005886">
    <property type="term" value="C:plasma membrane"/>
    <property type="evidence" value="ECO:0007669"/>
    <property type="project" value="UniProtKB-SubCell"/>
</dbReference>
<comment type="subcellular location">
    <subcellularLocation>
        <location evidence="1 16">Cell membrane</location>
        <topology evidence="1 16">Multi-pass membrane protein</topology>
    </subcellularLocation>
    <subcellularLocation>
        <location evidence="15">Cytoplasm</location>
    </subcellularLocation>
</comment>
<evidence type="ECO:0000256" key="1">
    <source>
        <dbReference type="ARBA" id="ARBA00004651"/>
    </source>
</evidence>
<keyword evidence="10 15" id="KW-0378">Hydrolase</keyword>
<keyword evidence="11 15" id="KW-0862">Zinc</keyword>
<dbReference type="CDD" id="cd07571">
    <property type="entry name" value="ALP_N-acyl_transferase"/>
    <property type="match status" value="1"/>
</dbReference>
<keyword evidence="14 16" id="KW-0012">Acyltransferase</keyword>
<keyword evidence="15" id="KW-0690">Ribosome biogenesis</keyword>
<comment type="function">
    <text evidence="15">Single strand-specific metallo-endoribonuclease involved in late-stage 70S ribosome quality control and in maturation of the 3' terminus of the 16S rRNA.</text>
</comment>
<evidence type="ECO:0000256" key="7">
    <source>
        <dbReference type="ARBA" id="ARBA00022722"/>
    </source>
</evidence>
<evidence type="ECO:0000256" key="4">
    <source>
        <dbReference type="ARBA" id="ARBA00022475"/>
    </source>
</evidence>
<dbReference type="HAMAP" id="MF_01148">
    <property type="entry name" value="Lnt"/>
    <property type="match status" value="1"/>
</dbReference>
<feature type="transmembrane region" description="Helical" evidence="16">
    <location>
        <begin position="317"/>
        <end position="338"/>
    </location>
</feature>
<dbReference type="NCBIfam" id="TIGR00043">
    <property type="entry name" value="rRNA maturation RNase YbeY"/>
    <property type="match status" value="1"/>
</dbReference>
<sequence length="696" mass="77121">MEKARLLRLGGAVQWKKKILHKIGFVMKVCINYNDERWRKYKIDFNKIANAAVVYAGPEAEVSITLTNDEEIHEINRKYRNIDRPTNVLSFELGDDILLGDIYISLDTIVKEAKKENISVKDHVAHMVVHGMLHLQGYDHIKDSEAEIMEKKETEILNSMGIKNPYVQDLGVCSDFSCCPGSKIYSFFKRIKFKPNGFGQYLIMAVLGGVAALGFAPTHLWWATLIAIAFAYAIVVRNISGAGVFKVFLRVFPFSAVYSIAMFWWVVNSIFVVPELAEQFAVWTIPAIIGIGILGGIIFSIPFVSISCIRTKPACRAFLFAAVWTFVLWLREWLLTGFPWNPLANILMPFPILANSMALWGALGTTFVLVGLIAIIVELILNKRNKYSWGAFVLFLTLAGIGTLYGYRNITEANNSDNYTQTIRIVQPALSAEQKATHSREEAIRNATDNVNTLIELAKGPGNPDLIVFPETAYPFVVLKGDDMPIAAALNNNVVIGATSYMNGSLYNSMVVATPGGAIQTVYSKSHLVPFGEYRPFGDIIPTPGQLSKGNGAEIITIDINGKVFSFAPAICYEIIFSDSLVPNAEKPDAIINITNDTWFGNTPGTYQHLDMVRRYAIESGLPIVRANYSGISAFILSDGNVVSEIPVAEQGYMDGSLYGAHSTIYREIGRDGMMIIILLFSCMCTILLATLEKRD</sequence>
<dbReference type="PANTHER" id="PTHR38686:SF1">
    <property type="entry name" value="APOLIPOPROTEIN N-ACYLTRANSFERASE"/>
    <property type="match status" value="1"/>
</dbReference>
<keyword evidence="9 15" id="KW-0255">Endonuclease</keyword>
<dbReference type="InterPro" id="IPR036526">
    <property type="entry name" value="C-N_Hydrolase_sf"/>
</dbReference>
<evidence type="ECO:0000256" key="3">
    <source>
        <dbReference type="ARBA" id="ARBA00010875"/>
    </source>
</evidence>
<dbReference type="EMBL" id="DVNO01000036">
    <property type="protein sequence ID" value="HIU65794.1"/>
    <property type="molecule type" value="Genomic_DNA"/>
</dbReference>
<evidence type="ECO:0000256" key="8">
    <source>
        <dbReference type="ARBA" id="ARBA00022723"/>
    </source>
</evidence>
<name>A0A9D1SMD8_9PROT</name>
<keyword evidence="12 16" id="KW-1133">Transmembrane helix</keyword>
<dbReference type="InterPro" id="IPR023091">
    <property type="entry name" value="MetalPrtase_cat_dom_sf_prd"/>
</dbReference>
<comment type="pathway">
    <text evidence="16">Protein modification; lipoprotein biosynthesis (N-acyl transfer).</text>
</comment>
<feature type="transmembrane region" description="Helical" evidence="16">
    <location>
        <begin position="388"/>
        <end position="407"/>
    </location>
</feature>
<feature type="binding site" evidence="15">
    <location>
        <position position="130"/>
    </location>
    <ligand>
        <name>Zn(2+)</name>
        <dbReference type="ChEBI" id="CHEBI:29105"/>
        <note>catalytic</note>
    </ligand>
</feature>
<evidence type="ECO:0000313" key="18">
    <source>
        <dbReference type="EMBL" id="HIU65794.1"/>
    </source>
</evidence>
<dbReference type="Proteomes" id="UP000824142">
    <property type="component" value="Unassembled WGS sequence"/>
</dbReference>
<dbReference type="GO" id="GO:0004521">
    <property type="term" value="F:RNA endonuclease activity"/>
    <property type="evidence" value="ECO:0007669"/>
    <property type="project" value="UniProtKB-UniRule"/>
</dbReference>
<feature type="transmembrane region" description="Helical" evidence="16">
    <location>
        <begin position="280"/>
        <end position="305"/>
    </location>
</feature>
<accession>A0A9D1SMD8</accession>
<comment type="caution">
    <text evidence="18">The sequence shown here is derived from an EMBL/GenBank/DDBJ whole genome shotgun (WGS) entry which is preliminary data.</text>
</comment>
<protein>
    <recommendedName>
        <fullName evidence="15 16">Multifunctional fusion protein</fullName>
    </recommendedName>
    <domain>
        <recommendedName>
            <fullName evidence="16">Apolipoprotein N-acyltransferase</fullName>
            <shortName evidence="16">ALP N-acyltransferase</shortName>
            <ecNumber evidence="16">2.3.1.269</ecNumber>
        </recommendedName>
    </domain>
    <domain>
        <recommendedName>
            <fullName evidence="15">Endoribonuclease YbeY</fullName>
            <ecNumber evidence="15">3.1.-.-</ecNumber>
        </recommendedName>
    </domain>
</protein>
<dbReference type="EC" id="3.1.-.-" evidence="15"/>
<dbReference type="NCBIfam" id="TIGR00546">
    <property type="entry name" value="lnt"/>
    <property type="match status" value="1"/>
</dbReference>
<evidence type="ECO:0000256" key="9">
    <source>
        <dbReference type="ARBA" id="ARBA00022759"/>
    </source>
</evidence>
<dbReference type="InterPro" id="IPR020549">
    <property type="entry name" value="YbeY_CS"/>
</dbReference>
<keyword evidence="4 16" id="KW-1003">Cell membrane</keyword>
<dbReference type="PANTHER" id="PTHR38686">
    <property type="entry name" value="APOLIPOPROTEIN N-ACYLTRANSFERASE"/>
    <property type="match status" value="1"/>
</dbReference>
<dbReference type="GO" id="GO:0004222">
    <property type="term" value="F:metalloendopeptidase activity"/>
    <property type="evidence" value="ECO:0007669"/>
    <property type="project" value="InterPro"/>
</dbReference>
<dbReference type="Pfam" id="PF02130">
    <property type="entry name" value="YbeY"/>
    <property type="match status" value="1"/>
</dbReference>
<dbReference type="GO" id="GO:0016410">
    <property type="term" value="F:N-acyltransferase activity"/>
    <property type="evidence" value="ECO:0007669"/>
    <property type="project" value="UniProtKB-UniRule"/>
</dbReference>
<dbReference type="GO" id="GO:0005737">
    <property type="term" value="C:cytoplasm"/>
    <property type="evidence" value="ECO:0007669"/>
    <property type="project" value="UniProtKB-SubCell"/>
</dbReference>
<keyword evidence="6 16" id="KW-0812">Transmembrane</keyword>
<feature type="transmembrane region" description="Helical" evidence="16">
    <location>
        <begin position="673"/>
        <end position="692"/>
    </location>
</feature>
<reference evidence="18" key="1">
    <citation type="submission" date="2020-10" db="EMBL/GenBank/DDBJ databases">
        <authorList>
            <person name="Gilroy R."/>
        </authorList>
    </citation>
    <scope>NUCLEOTIDE SEQUENCE</scope>
    <source>
        <strain evidence="18">CHK136-897</strain>
    </source>
</reference>
<comment type="cofactor">
    <cofactor evidence="15">
        <name>Zn(2+)</name>
        <dbReference type="ChEBI" id="CHEBI:29105"/>
    </cofactor>
    <text evidence="15">Binds 1 zinc ion.</text>
</comment>
<evidence type="ECO:0000256" key="5">
    <source>
        <dbReference type="ARBA" id="ARBA00022679"/>
    </source>
</evidence>
<evidence type="ECO:0000256" key="16">
    <source>
        <dbReference type="HAMAP-Rule" id="MF_01148"/>
    </source>
</evidence>
<gene>
    <name evidence="16 18" type="primary">lnt</name>
    <name evidence="15" type="synonym">ybeY</name>
    <name evidence="18" type="ORF">IAC63_04125</name>
</gene>
<reference evidence="18" key="2">
    <citation type="journal article" date="2021" name="PeerJ">
        <title>Extensive microbial diversity within the chicken gut microbiome revealed by metagenomics and culture.</title>
        <authorList>
            <person name="Gilroy R."/>
            <person name="Ravi A."/>
            <person name="Getino M."/>
            <person name="Pursley I."/>
            <person name="Horton D.L."/>
            <person name="Alikhan N.F."/>
            <person name="Baker D."/>
            <person name="Gharbi K."/>
            <person name="Hall N."/>
            <person name="Watson M."/>
            <person name="Adriaenssens E.M."/>
            <person name="Foster-Nyarko E."/>
            <person name="Jarju S."/>
            <person name="Secka A."/>
            <person name="Antonio M."/>
            <person name="Oren A."/>
            <person name="Chaudhuri R.R."/>
            <person name="La Ragione R."/>
            <person name="Hildebrand F."/>
            <person name="Pallen M.J."/>
        </authorList>
    </citation>
    <scope>NUCLEOTIDE SEQUENCE</scope>
    <source>
        <strain evidence="18">CHK136-897</strain>
    </source>
</reference>
<keyword evidence="8 15" id="KW-0479">Metal-binding</keyword>
<evidence type="ECO:0000256" key="13">
    <source>
        <dbReference type="ARBA" id="ARBA00023136"/>
    </source>
</evidence>
<proteinExistence type="inferred from homology"/>
<feature type="transmembrane region" description="Helical" evidence="16">
    <location>
        <begin position="198"/>
        <end position="215"/>
    </location>
</feature>
<evidence type="ECO:0000256" key="11">
    <source>
        <dbReference type="ARBA" id="ARBA00022833"/>
    </source>
</evidence>
<feature type="binding site" evidence="15">
    <location>
        <position position="140"/>
    </location>
    <ligand>
        <name>Zn(2+)</name>
        <dbReference type="ChEBI" id="CHEBI:29105"/>
        <note>catalytic</note>
    </ligand>
</feature>
<evidence type="ECO:0000259" key="17">
    <source>
        <dbReference type="PROSITE" id="PS50263"/>
    </source>
</evidence>
<comment type="function">
    <text evidence="16">Catalyzes the phospholipid dependent N-acylation of the N-terminal cysteine of apolipoprotein, the last step in lipoprotein maturation.</text>
</comment>
<dbReference type="SUPFAM" id="SSF55486">
    <property type="entry name" value="Metalloproteases ('zincins'), catalytic domain"/>
    <property type="match status" value="1"/>
</dbReference>
<keyword evidence="5 16" id="KW-0808">Transferase</keyword>
<evidence type="ECO:0000256" key="2">
    <source>
        <dbReference type="ARBA" id="ARBA00010065"/>
    </source>
</evidence>
<feature type="transmembrane region" description="Helical" evidence="16">
    <location>
        <begin position="358"/>
        <end position="381"/>
    </location>
</feature>
<keyword evidence="7 15" id="KW-0540">Nuclease</keyword>
<dbReference type="PROSITE" id="PS01306">
    <property type="entry name" value="UPF0054"/>
    <property type="match status" value="1"/>
</dbReference>
<feature type="transmembrane region" description="Helical" evidence="16">
    <location>
        <begin position="221"/>
        <end position="239"/>
    </location>
</feature>
<comment type="similarity">
    <text evidence="3 15">Belongs to the endoribonuclease YbeY family.</text>
</comment>
<comment type="catalytic activity">
    <reaction evidence="16">
        <text>N-terminal S-1,2-diacyl-sn-glyceryl-L-cysteinyl-[lipoprotein] + a glycerophospholipid = N-acyl-S-1,2-diacyl-sn-glyceryl-L-cysteinyl-[lipoprotein] + a 2-acyl-sn-glycero-3-phospholipid + H(+)</text>
        <dbReference type="Rhea" id="RHEA:48228"/>
        <dbReference type="Rhea" id="RHEA-COMP:14681"/>
        <dbReference type="Rhea" id="RHEA-COMP:14684"/>
        <dbReference type="ChEBI" id="CHEBI:15378"/>
        <dbReference type="ChEBI" id="CHEBI:136912"/>
        <dbReference type="ChEBI" id="CHEBI:140656"/>
        <dbReference type="ChEBI" id="CHEBI:140657"/>
        <dbReference type="ChEBI" id="CHEBI:140660"/>
        <dbReference type="EC" id="2.3.1.269"/>
    </reaction>
</comment>
<keyword evidence="15" id="KW-0963">Cytoplasm</keyword>
<organism evidence="18 19">
    <name type="scientific">Candidatus Enterousia avicola</name>
    <dbReference type="NCBI Taxonomy" id="2840787"/>
    <lineage>
        <taxon>Bacteria</taxon>
        <taxon>Pseudomonadati</taxon>
        <taxon>Pseudomonadota</taxon>
        <taxon>Alphaproteobacteria</taxon>
        <taxon>Candidatus Enterousia</taxon>
    </lineage>
</organism>
<dbReference type="Pfam" id="PF00795">
    <property type="entry name" value="CN_hydrolase"/>
    <property type="match status" value="1"/>
</dbReference>
<dbReference type="InterPro" id="IPR003010">
    <property type="entry name" value="C-N_Hydrolase"/>
</dbReference>
<evidence type="ECO:0000313" key="19">
    <source>
        <dbReference type="Proteomes" id="UP000824142"/>
    </source>
</evidence>
<evidence type="ECO:0000256" key="10">
    <source>
        <dbReference type="ARBA" id="ARBA00022801"/>
    </source>
</evidence>
<dbReference type="SUPFAM" id="SSF56317">
    <property type="entry name" value="Carbon-nitrogen hydrolase"/>
    <property type="match status" value="1"/>
</dbReference>
<evidence type="ECO:0000256" key="6">
    <source>
        <dbReference type="ARBA" id="ARBA00022692"/>
    </source>
</evidence>
<keyword evidence="13 16" id="KW-0472">Membrane</keyword>
<comment type="similarity">
    <text evidence="2 16">Belongs to the CN hydrolase family. Apolipoprotein N-acyltransferase subfamily.</text>
</comment>
<dbReference type="EC" id="2.3.1.269" evidence="16"/>
<dbReference type="InterPro" id="IPR004563">
    <property type="entry name" value="Apolipo_AcylTrfase"/>
</dbReference>
<feature type="domain" description="CN hydrolase" evidence="17">
    <location>
        <begin position="426"/>
        <end position="660"/>
    </location>
</feature>
<dbReference type="GO" id="GO:0006364">
    <property type="term" value="P:rRNA processing"/>
    <property type="evidence" value="ECO:0007669"/>
    <property type="project" value="UniProtKB-UniRule"/>
</dbReference>
<evidence type="ECO:0000256" key="15">
    <source>
        <dbReference type="HAMAP-Rule" id="MF_00009"/>
    </source>
</evidence>
<feature type="transmembrane region" description="Helical" evidence="16">
    <location>
        <begin position="251"/>
        <end position="274"/>
    </location>
</feature>
<dbReference type="GO" id="GO:0042158">
    <property type="term" value="P:lipoprotein biosynthetic process"/>
    <property type="evidence" value="ECO:0007669"/>
    <property type="project" value="UniProtKB-UniRule"/>
</dbReference>